<dbReference type="EMBL" id="MU863642">
    <property type="protein sequence ID" value="KAK4100230.1"/>
    <property type="molecule type" value="Genomic_DNA"/>
</dbReference>
<feature type="region of interest" description="Disordered" evidence="1">
    <location>
        <begin position="120"/>
        <end position="141"/>
    </location>
</feature>
<name>A0AAN6PYC8_9PEZI</name>
<reference evidence="2" key="2">
    <citation type="submission" date="2023-05" db="EMBL/GenBank/DDBJ databases">
        <authorList>
            <consortium name="Lawrence Berkeley National Laboratory"/>
            <person name="Steindorff A."/>
            <person name="Hensen N."/>
            <person name="Bonometti L."/>
            <person name="Westerberg I."/>
            <person name="Brannstrom I.O."/>
            <person name="Guillou S."/>
            <person name="Cros-Aarteil S."/>
            <person name="Calhoun S."/>
            <person name="Haridas S."/>
            <person name="Kuo A."/>
            <person name="Mondo S."/>
            <person name="Pangilinan J."/>
            <person name="Riley R."/>
            <person name="Labutti K."/>
            <person name="Andreopoulos B."/>
            <person name="Lipzen A."/>
            <person name="Chen C."/>
            <person name="Yanf M."/>
            <person name="Daum C."/>
            <person name="Ng V."/>
            <person name="Clum A."/>
            <person name="Ohm R."/>
            <person name="Martin F."/>
            <person name="Silar P."/>
            <person name="Natvig D."/>
            <person name="Lalanne C."/>
            <person name="Gautier V."/>
            <person name="Ament-Velasquez S.L."/>
            <person name="Kruys A."/>
            <person name="Hutchinson M.I."/>
            <person name="Powell A.J."/>
            <person name="Barry K."/>
            <person name="Miller A.N."/>
            <person name="Grigoriev I.V."/>
            <person name="Debuchy R."/>
            <person name="Gladieux P."/>
            <person name="Thoren M.H."/>
            <person name="Johannesson H."/>
        </authorList>
    </citation>
    <scope>NUCLEOTIDE SEQUENCE</scope>
    <source>
        <strain evidence="2">CBS 757.83</strain>
    </source>
</reference>
<dbReference type="Proteomes" id="UP001305647">
    <property type="component" value="Unassembled WGS sequence"/>
</dbReference>
<organism evidence="2 3">
    <name type="scientific">Parathielavia hyrcaniae</name>
    <dbReference type="NCBI Taxonomy" id="113614"/>
    <lineage>
        <taxon>Eukaryota</taxon>
        <taxon>Fungi</taxon>
        <taxon>Dikarya</taxon>
        <taxon>Ascomycota</taxon>
        <taxon>Pezizomycotina</taxon>
        <taxon>Sordariomycetes</taxon>
        <taxon>Sordariomycetidae</taxon>
        <taxon>Sordariales</taxon>
        <taxon>Chaetomiaceae</taxon>
        <taxon>Parathielavia</taxon>
    </lineage>
</organism>
<evidence type="ECO:0000313" key="2">
    <source>
        <dbReference type="EMBL" id="KAK4100230.1"/>
    </source>
</evidence>
<dbReference type="GO" id="GO:0003735">
    <property type="term" value="F:structural constituent of ribosome"/>
    <property type="evidence" value="ECO:0007669"/>
    <property type="project" value="TreeGrafter"/>
</dbReference>
<evidence type="ECO:0000256" key="1">
    <source>
        <dbReference type="SAM" id="MobiDB-lite"/>
    </source>
</evidence>
<dbReference type="GO" id="GO:0005763">
    <property type="term" value="C:mitochondrial small ribosomal subunit"/>
    <property type="evidence" value="ECO:0007669"/>
    <property type="project" value="TreeGrafter"/>
</dbReference>
<evidence type="ECO:0000313" key="3">
    <source>
        <dbReference type="Proteomes" id="UP001305647"/>
    </source>
</evidence>
<dbReference type="Pfam" id="PF11709">
    <property type="entry name" value="Mit_ribos_Mrp51"/>
    <property type="match status" value="1"/>
</dbReference>
<accession>A0AAN6PYC8</accession>
<reference evidence="2" key="1">
    <citation type="journal article" date="2023" name="Mol. Phylogenet. Evol.">
        <title>Genome-scale phylogeny and comparative genomics of the fungal order Sordariales.</title>
        <authorList>
            <person name="Hensen N."/>
            <person name="Bonometti L."/>
            <person name="Westerberg I."/>
            <person name="Brannstrom I.O."/>
            <person name="Guillou S."/>
            <person name="Cros-Aarteil S."/>
            <person name="Calhoun S."/>
            <person name="Haridas S."/>
            <person name="Kuo A."/>
            <person name="Mondo S."/>
            <person name="Pangilinan J."/>
            <person name="Riley R."/>
            <person name="LaButti K."/>
            <person name="Andreopoulos B."/>
            <person name="Lipzen A."/>
            <person name="Chen C."/>
            <person name="Yan M."/>
            <person name="Daum C."/>
            <person name="Ng V."/>
            <person name="Clum A."/>
            <person name="Steindorff A."/>
            <person name="Ohm R.A."/>
            <person name="Martin F."/>
            <person name="Silar P."/>
            <person name="Natvig D.O."/>
            <person name="Lalanne C."/>
            <person name="Gautier V."/>
            <person name="Ament-Velasquez S.L."/>
            <person name="Kruys A."/>
            <person name="Hutchinson M.I."/>
            <person name="Powell A.J."/>
            <person name="Barry K."/>
            <person name="Miller A.N."/>
            <person name="Grigoriev I.V."/>
            <person name="Debuchy R."/>
            <person name="Gladieux P."/>
            <person name="Hiltunen Thoren M."/>
            <person name="Johannesson H."/>
        </authorList>
    </citation>
    <scope>NUCLEOTIDE SEQUENCE</scope>
    <source>
        <strain evidence="2">CBS 757.83</strain>
    </source>
</reference>
<feature type="compositionally biased region" description="Polar residues" evidence="1">
    <location>
        <begin position="131"/>
        <end position="141"/>
    </location>
</feature>
<dbReference type="PANTHER" id="PTHR28058:SF1">
    <property type="entry name" value="SMALL RIBOSOMAL SUBUNIT PROTEIN BS1M"/>
    <property type="match status" value="1"/>
</dbReference>
<feature type="compositionally biased region" description="Polar residues" evidence="1">
    <location>
        <begin position="458"/>
        <end position="469"/>
    </location>
</feature>
<comment type="caution">
    <text evidence="2">The sequence shown here is derived from an EMBL/GenBank/DDBJ whole genome shotgun (WGS) entry which is preliminary data.</text>
</comment>
<dbReference type="AlphaFoldDB" id="A0AAN6PYC8"/>
<protein>
    <submittedName>
        <fullName evidence="2">Uncharacterized protein</fullName>
    </submittedName>
</protein>
<dbReference type="PANTHER" id="PTHR28058">
    <property type="entry name" value="37S RIBOSOMAL PROTEIN MRP51, MITOCHONDRIAL"/>
    <property type="match status" value="1"/>
</dbReference>
<sequence length="469" mass="51318">MASRSVSPGGALLRTSRIFAMANPIPPPVTDSSSGATSFSSNMATLDFPTHQVITTLSSARKRGEWGLKRSLPLKTTLKSKIPMLRVKAIDSAEQITDFTSATDHGMNRRKFLELGIPLTARRPAGGDGGDSSNQNRPTLSMNLPQKSVFEKEIDTTDLDPDDLAKAIDNRWRFNGPWLAGMTTGKFQKYLEKEVRPRRPEFREFLKKKIAAELHQAAANEALDKGTEPPAPLDASSVTEDQLIDFLRKLRHDSQALYDMVGQFLDLAPLAPPNISQLGLPAGINKITWRQIKNPYATGGPPVTHPSAGLSYLRTSMYMDNHPIYGPQRQHPSVVARIVSPRRQAQTQPAKLGVAGFIVNTPLGDTTSNSRNNTLFDKIDPDVKGGAKVWVQPKRATVDSSGRVVLTVDDASAEAKLVAQELLGLATCLGTTRDERQTGRVESASQIRRRYSAKNAPAMSSTQNYGIQR</sequence>
<dbReference type="InterPro" id="IPR016712">
    <property type="entry name" value="Rbsml_bS1m-like"/>
</dbReference>
<gene>
    <name evidence="2" type="ORF">N658DRAFT_497453</name>
</gene>
<dbReference type="GO" id="GO:0070124">
    <property type="term" value="P:mitochondrial translational initiation"/>
    <property type="evidence" value="ECO:0007669"/>
    <property type="project" value="TreeGrafter"/>
</dbReference>
<proteinExistence type="predicted"/>
<keyword evidence="3" id="KW-1185">Reference proteome</keyword>
<feature type="region of interest" description="Disordered" evidence="1">
    <location>
        <begin position="435"/>
        <end position="469"/>
    </location>
</feature>